<protein>
    <submittedName>
        <fullName evidence="3">Uncharacterized protein</fullName>
    </submittedName>
</protein>
<proteinExistence type="predicted"/>
<keyword evidence="2" id="KW-1133">Transmembrane helix</keyword>
<accession>A0AAN6WRW4</accession>
<name>A0AAN6WRW4_9PEZI</name>
<keyword evidence="2" id="KW-0472">Membrane</keyword>
<dbReference type="Gene3D" id="1.20.58.340">
    <property type="entry name" value="Magnesium transport protein CorA, transmembrane region"/>
    <property type="match status" value="1"/>
</dbReference>
<evidence type="ECO:0000256" key="2">
    <source>
        <dbReference type="SAM" id="Phobius"/>
    </source>
</evidence>
<sequence>MNAWKEMNGGGRLEERLKRASNKDSRSKTTMNFGLAVSSPMEGLRNQALKAFSNSNFSPRENEHEIITVREVGATLERRSAPLHTILENEERRPSSSCLPALRLVKLQIDDLPPDNLALPPTLNATKEDIRRLWKLFNLNPVTLHHISEGMRGLHVKHQFPPTWNPSSGRACQLMASSYTYCAVWTYNPQTQTTDAVIISRSRYPDRLEKFLDALQNQTGIVEHPLCLLMALVMEAVGHASVNGVDCQGQILKIEKVTGFNPWLCSSEPPVSSSQDMPMTLSQATQAFRTMGTVLVLLEDHQLHISSLWSLIGSLKEAGLFNESCGGGDLMVSADLAVGLHAIEQQMAHWENRITYLKERGRNQLHVVNTVLNRLDAASSIQIAESARKESSSMKTIAIMTMSFLPGTFLAAYFALWQSDPAVQFNHWLFWVCSIVSTAVVFLCYNFQPWQRLMRGKTRRNTHSKEQIGKTPAELGVSPWHVEPTKDEWWSTTSFKYGMMGTKRRVQTQVSEIGGV</sequence>
<keyword evidence="2" id="KW-0812">Transmembrane</keyword>
<feature type="transmembrane region" description="Helical" evidence="2">
    <location>
        <begin position="428"/>
        <end position="447"/>
    </location>
</feature>
<dbReference type="Proteomes" id="UP001302126">
    <property type="component" value="Unassembled WGS sequence"/>
</dbReference>
<feature type="compositionally biased region" description="Basic and acidic residues" evidence="1">
    <location>
        <begin position="12"/>
        <end position="27"/>
    </location>
</feature>
<reference evidence="3" key="1">
    <citation type="journal article" date="2023" name="Mol. Phylogenet. Evol.">
        <title>Genome-scale phylogeny and comparative genomics of the fungal order Sordariales.</title>
        <authorList>
            <person name="Hensen N."/>
            <person name="Bonometti L."/>
            <person name="Westerberg I."/>
            <person name="Brannstrom I.O."/>
            <person name="Guillou S."/>
            <person name="Cros-Aarteil S."/>
            <person name="Calhoun S."/>
            <person name="Haridas S."/>
            <person name="Kuo A."/>
            <person name="Mondo S."/>
            <person name="Pangilinan J."/>
            <person name="Riley R."/>
            <person name="LaButti K."/>
            <person name="Andreopoulos B."/>
            <person name="Lipzen A."/>
            <person name="Chen C."/>
            <person name="Yan M."/>
            <person name="Daum C."/>
            <person name="Ng V."/>
            <person name="Clum A."/>
            <person name="Steindorff A."/>
            <person name="Ohm R.A."/>
            <person name="Martin F."/>
            <person name="Silar P."/>
            <person name="Natvig D.O."/>
            <person name="Lalanne C."/>
            <person name="Gautier V."/>
            <person name="Ament-Velasquez S.L."/>
            <person name="Kruys A."/>
            <person name="Hutchinson M.I."/>
            <person name="Powell A.J."/>
            <person name="Barry K."/>
            <person name="Miller A.N."/>
            <person name="Grigoriev I.V."/>
            <person name="Debuchy R."/>
            <person name="Gladieux P."/>
            <person name="Hiltunen Thoren M."/>
            <person name="Johannesson H."/>
        </authorList>
    </citation>
    <scope>NUCLEOTIDE SEQUENCE</scope>
    <source>
        <strain evidence="3">PSN309</strain>
    </source>
</reference>
<feature type="region of interest" description="Disordered" evidence="1">
    <location>
        <begin position="1"/>
        <end position="29"/>
    </location>
</feature>
<evidence type="ECO:0000256" key="1">
    <source>
        <dbReference type="SAM" id="MobiDB-lite"/>
    </source>
</evidence>
<comment type="caution">
    <text evidence="3">The sequence shown here is derived from an EMBL/GenBank/DDBJ whole genome shotgun (WGS) entry which is preliminary data.</text>
</comment>
<evidence type="ECO:0000313" key="3">
    <source>
        <dbReference type="EMBL" id="KAK4187035.1"/>
    </source>
</evidence>
<keyword evidence="4" id="KW-1185">Reference proteome</keyword>
<organism evidence="3 4">
    <name type="scientific">Podospora australis</name>
    <dbReference type="NCBI Taxonomy" id="1536484"/>
    <lineage>
        <taxon>Eukaryota</taxon>
        <taxon>Fungi</taxon>
        <taxon>Dikarya</taxon>
        <taxon>Ascomycota</taxon>
        <taxon>Pezizomycotina</taxon>
        <taxon>Sordariomycetes</taxon>
        <taxon>Sordariomycetidae</taxon>
        <taxon>Sordariales</taxon>
        <taxon>Podosporaceae</taxon>
        <taxon>Podospora</taxon>
    </lineage>
</organism>
<dbReference type="AlphaFoldDB" id="A0AAN6WRW4"/>
<reference evidence="3" key="2">
    <citation type="submission" date="2023-05" db="EMBL/GenBank/DDBJ databases">
        <authorList>
            <consortium name="Lawrence Berkeley National Laboratory"/>
            <person name="Steindorff A."/>
            <person name="Hensen N."/>
            <person name="Bonometti L."/>
            <person name="Westerberg I."/>
            <person name="Brannstrom I.O."/>
            <person name="Guillou S."/>
            <person name="Cros-Aarteil S."/>
            <person name="Calhoun S."/>
            <person name="Haridas S."/>
            <person name="Kuo A."/>
            <person name="Mondo S."/>
            <person name="Pangilinan J."/>
            <person name="Riley R."/>
            <person name="Labutti K."/>
            <person name="Andreopoulos B."/>
            <person name="Lipzen A."/>
            <person name="Chen C."/>
            <person name="Yanf M."/>
            <person name="Daum C."/>
            <person name="Ng V."/>
            <person name="Clum A."/>
            <person name="Ohm R."/>
            <person name="Martin F."/>
            <person name="Silar P."/>
            <person name="Natvig D."/>
            <person name="Lalanne C."/>
            <person name="Gautier V."/>
            <person name="Ament-Velasquez S.L."/>
            <person name="Kruys A."/>
            <person name="Hutchinson M.I."/>
            <person name="Powell A.J."/>
            <person name="Barry K."/>
            <person name="Miller A.N."/>
            <person name="Grigoriev I.V."/>
            <person name="Debuchy R."/>
            <person name="Gladieux P."/>
            <person name="Thoren M.H."/>
            <person name="Johannesson H."/>
        </authorList>
    </citation>
    <scope>NUCLEOTIDE SEQUENCE</scope>
    <source>
        <strain evidence="3">PSN309</strain>
    </source>
</reference>
<dbReference type="EMBL" id="MU864410">
    <property type="protein sequence ID" value="KAK4187035.1"/>
    <property type="molecule type" value="Genomic_DNA"/>
</dbReference>
<evidence type="ECO:0000313" key="4">
    <source>
        <dbReference type="Proteomes" id="UP001302126"/>
    </source>
</evidence>
<gene>
    <name evidence="3" type="ORF">QBC35DRAFT_532845</name>
</gene>
<feature type="transmembrane region" description="Helical" evidence="2">
    <location>
        <begin position="397"/>
        <end position="416"/>
    </location>
</feature>